<dbReference type="EMBL" id="KV460270">
    <property type="protein sequence ID" value="OBT92267.2"/>
    <property type="molecule type" value="Genomic_DNA"/>
</dbReference>
<dbReference type="PANTHER" id="PTHR43791">
    <property type="entry name" value="PERMEASE-RELATED"/>
    <property type="match status" value="1"/>
</dbReference>
<dbReference type="RefSeq" id="XP_018126000.2">
    <property type="nucleotide sequence ID" value="XM_018278944.2"/>
</dbReference>
<dbReference type="InterPro" id="IPR011701">
    <property type="entry name" value="MFS"/>
</dbReference>
<feature type="transmembrane region" description="Helical" evidence="7">
    <location>
        <begin position="128"/>
        <end position="144"/>
    </location>
</feature>
<gene>
    <name evidence="9" type="ORF">VE01_09531</name>
</gene>
<dbReference type="GO" id="GO:0016020">
    <property type="term" value="C:membrane"/>
    <property type="evidence" value="ECO:0007669"/>
    <property type="project" value="UniProtKB-SubCell"/>
</dbReference>
<dbReference type="GeneID" id="28842917"/>
<reference evidence="9 10" key="1">
    <citation type="submission" date="2016-03" db="EMBL/GenBank/DDBJ databases">
        <title>Comparative genomics of Pseudogymnoascus destructans, the fungus causing white-nose syndrome of bats.</title>
        <authorList>
            <person name="Palmer J.M."/>
            <person name="Drees K.P."/>
            <person name="Foster J.T."/>
            <person name="Lindner D.L."/>
        </authorList>
    </citation>
    <scope>NUCLEOTIDE SEQUENCE [LARGE SCALE GENOMIC DNA]</scope>
    <source>
        <strain evidence="9 10">UAMH 10579</strain>
    </source>
</reference>
<feature type="transmembrane region" description="Helical" evidence="7">
    <location>
        <begin position="436"/>
        <end position="456"/>
    </location>
</feature>
<feature type="region of interest" description="Disordered" evidence="6">
    <location>
        <begin position="58"/>
        <end position="79"/>
    </location>
</feature>
<reference evidence="10" key="2">
    <citation type="journal article" date="2018" name="Nat. Commun.">
        <title>Extreme sensitivity to ultraviolet light in the fungal pathogen causing white-nose syndrome of bats.</title>
        <authorList>
            <person name="Palmer J.M."/>
            <person name="Drees K.P."/>
            <person name="Foster J.T."/>
            <person name="Lindner D.L."/>
        </authorList>
    </citation>
    <scope>NUCLEOTIDE SEQUENCE [LARGE SCALE GENOMIC DNA]</scope>
    <source>
        <strain evidence="10">UAMH 10579</strain>
    </source>
</reference>
<comment type="subcellular location">
    <subcellularLocation>
        <location evidence="1">Membrane</location>
        <topology evidence="1">Multi-pass membrane protein</topology>
    </subcellularLocation>
</comment>
<dbReference type="FunFam" id="1.20.1250.20:FF:000034">
    <property type="entry name" value="MFS general substrate transporter"/>
    <property type="match status" value="1"/>
</dbReference>
<dbReference type="InterPro" id="IPR036259">
    <property type="entry name" value="MFS_trans_sf"/>
</dbReference>
<name>A0A1B8G8X1_9PEZI</name>
<feature type="transmembrane region" description="Helical" evidence="7">
    <location>
        <begin position="398"/>
        <end position="416"/>
    </location>
</feature>
<feature type="transmembrane region" description="Helical" evidence="7">
    <location>
        <begin position="227"/>
        <end position="246"/>
    </location>
</feature>
<proteinExistence type="predicted"/>
<sequence length="586" mass="64313">MRCVGRVRGNTRQPVVIHVLSINKGPINKRSPASPTPFPTSQTSISLFCVPRPLYPISPHKTSKHKKSMADSSLSDREKPYQDGIHAEHQEPGLITNSAPVKDEGQWDGPDADFSGVDRAVVLRKMDMRLIPVLALLYLLSFLDRGNIGNANIQGLSEDLGLTGTQYALCLTVFFFTYALFELPSNLLLKKLRPSVWLPSIMVAWGTCTICLGVTNNYAGLLSVRVFLGLAEAGLFPGVSYYLTMWYCSEELAIRQGLFFSAASMAGAFSGLLAFAIAKMDGVGGYEGWRWIFILEGLLTVIVACGAYFIMYDFPDTASFLTPQERAWASHRLKYQGSKRSGRMIAESEKFEWRFVKAAVMDWQVWLGTIMFIGIVCPLYSISLFLPTIINQLGYEAATAQLLTIPIYISAAIMCIGTSKLSDRAAKAGNSRWPYIFWPMIAILVGFIIALAASAHGGVPGVVYAGVFITTCGIYPAVPGNITWIANNLAGSYKRAAGMGFQIGIGNLSGAMASNFYRKRDKPKFILGHALNIGIVSLGIAAVMTLRWNYARINAQRDRDESDGADINDDEIAKMGDRAPTFRYTL</sequence>
<dbReference type="GO" id="GO:0022857">
    <property type="term" value="F:transmembrane transporter activity"/>
    <property type="evidence" value="ECO:0007669"/>
    <property type="project" value="InterPro"/>
</dbReference>
<evidence type="ECO:0000313" key="10">
    <source>
        <dbReference type="Proteomes" id="UP000091956"/>
    </source>
</evidence>
<feature type="transmembrane region" description="Helical" evidence="7">
    <location>
        <begin position="365"/>
        <end position="386"/>
    </location>
</feature>
<evidence type="ECO:0000256" key="1">
    <source>
        <dbReference type="ARBA" id="ARBA00004141"/>
    </source>
</evidence>
<organism evidence="9 10">
    <name type="scientific">Pseudogymnoascus verrucosus</name>
    <dbReference type="NCBI Taxonomy" id="342668"/>
    <lineage>
        <taxon>Eukaryota</taxon>
        <taxon>Fungi</taxon>
        <taxon>Dikarya</taxon>
        <taxon>Ascomycota</taxon>
        <taxon>Pezizomycotina</taxon>
        <taxon>Leotiomycetes</taxon>
        <taxon>Thelebolales</taxon>
        <taxon>Thelebolaceae</taxon>
        <taxon>Pseudogymnoascus</taxon>
    </lineage>
</organism>
<keyword evidence="3 7" id="KW-0812">Transmembrane</keyword>
<feature type="transmembrane region" description="Helical" evidence="7">
    <location>
        <begin position="289"/>
        <end position="311"/>
    </location>
</feature>
<evidence type="ECO:0000259" key="8">
    <source>
        <dbReference type="PROSITE" id="PS50850"/>
    </source>
</evidence>
<evidence type="ECO:0000256" key="6">
    <source>
        <dbReference type="SAM" id="MobiDB-lite"/>
    </source>
</evidence>
<dbReference type="PROSITE" id="PS50850">
    <property type="entry name" value="MFS"/>
    <property type="match status" value="1"/>
</dbReference>
<feature type="transmembrane region" description="Helical" evidence="7">
    <location>
        <begin position="195"/>
        <end position="215"/>
    </location>
</feature>
<protein>
    <recommendedName>
        <fullName evidence="8">Major facilitator superfamily (MFS) profile domain-containing protein</fullName>
    </recommendedName>
</protein>
<feature type="transmembrane region" description="Helical" evidence="7">
    <location>
        <begin position="258"/>
        <end position="277"/>
    </location>
</feature>
<keyword evidence="10" id="KW-1185">Reference proteome</keyword>
<keyword evidence="4 7" id="KW-1133">Transmembrane helix</keyword>
<keyword evidence="5 7" id="KW-0472">Membrane</keyword>
<dbReference type="PANTHER" id="PTHR43791:SF18">
    <property type="entry name" value="NICOTINIC ACID TRANSPORTER TNA1, PUTATIVE (AFU_ORTHOLOGUE AFUA_3G03820)-RELATED"/>
    <property type="match status" value="1"/>
</dbReference>
<feature type="domain" description="Major facilitator superfamily (MFS) profile" evidence="8">
    <location>
        <begin position="130"/>
        <end position="586"/>
    </location>
</feature>
<dbReference type="Pfam" id="PF07690">
    <property type="entry name" value="MFS_1"/>
    <property type="match status" value="1"/>
</dbReference>
<evidence type="ECO:0000256" key="2">
    <source>
        <dbReference type="ARBA" id="ARBA00022448"/>
    </source>
</evidence>
<evidence type="ECO:0000313" key="9">
    <source>
        <dbReference type="EMBL" id="OBT92267.2"/>
    </source>
</evidence>
<dbReference type="AlphaFoldDB" id="A0A1B8G8X1"/>
<dbReference type="FunFam" id="1.20.1250.20:FF:000068">
    <property type="entry name" value="MFS general substrate transporter"/>
    <property type="match status" value="1"/>
</dbReference>
<dbReference type="Gene3D" id="1.20.1250.20">
    <property type="entry name" value="MFS general substrate transporter like domains"/>
    <property type="match status" value="2"/>
</dbReference>
<evidence type="ECO:0000256" key="5">
    <source>
        <dbReference type="ARBA" id="ARBA00023136"/>
    </source>
</evidence>
<evidence type="ECO:0000256" key="7">
    <source>
        <dbReference type="SAM" id="Phobius"/>
    </source>
</evidence>
<accession>A0A1B8G8X1</accession>
<evidence type="ECO:0000256" key="3">
    <source>
        <dbReference type="ARBA" id="ARBA00022692"/>
    </source>
</evidence>
<keyword evidence="2" id="KW-0813">Transport</keyword>
<feature type="transmembrane region" description="Helical" evidence="7">
    <location>
        <begin position="529"/>
        <end position="550"/>
    </location>
</feature>
<feature type="transmembrane region" description="Helical" evidence="7">
    <location>
        <begin position="462"/>
        <end position="484"/>
    </location>
</feature>
<feature type="transmembrane region" description="Helical" evidence="7">
    <location>
        <begin position="164"/>
        <end position="183"/>
    </location>
</feature>
<dbReference type="SUPFAM" id="SSF103473">
    <property type="entry name" value="MFS general substrate transporter"/>
    <property type="match status" value="1"/>
</dbReference>
<evidence type="ECO:0000256" key="4">
    <source>
        <dbReference type="ARBA" id="ARBA00022989"/>
    </source>
</evidence>
<dbReference type="Proteomes" id="UP000091956">
    <property type="component" value="Unassembled WGS sequence"/>
</dbReference>
<dbReference type="InterPro" id="IPR020846">
    <property type="entry name" value="MFS_dom"/>
</dbReference>